<dbReference type="SMART" id="SM00487">
    <property type="entry name" value="DEXDc"/>
    <property type="match status" value="1"/>
</dbReference>
<dbReference type="GO" id="GO:0003677">
    <property type="term" value="F:DNA binding"/>
    <property type="evidence" value="ECO:0007669"/>
    <property type="project" value="UniProtKB-KW"/>
</dbReference>
<dbReference type="Pfam" id="PF00271">
    <property type="entry name" value="Helicase_C"/>
    <property type="match status" value="1"/>
</dbReference>
<keyword evidence="4 10" id="KW-0347">Helicase</keyword>
<dbReference type="GO" id="GO:0005524">
    <property type="term" value="F:ATP binding"/>
    <property type="evidence" value="ECO:0007669"/>
    <property type="project" value="UniProtKB-KW"/>
</dbReference>
<evidence type="ECO:0000256" key="5">
    <source>
        <dbReference type="ARBA" id="ARBA00022840"/>
    </source>
</evidence>
<gene>
    <name evidence="10" type="primary">recG</name>
    <name evidence="10" type="ORF">Helico6505_1060</name>
</gene>
<dbReference type="EC" id="3.6.4.12" evidence="10"/>
<name>A0A650EN38_9HELI</name>
<keyword evidence="6" id="KW-0238">DNA-binding</keyword>
<evidence type="ECO:0000313" key="10">
    <source>
        <dbReference type="EMBL" id="QGT50274.1"/>
    </source>
</evidence>
<dbReference type="GO" id="GO:0006281">
    <property type="term" value="P:DNA repair"/>
    <property type="evidence" value="ECO:0007669"/>
    <property type="project" value="UniProtKB-KW"/>
</dbReference>
<keyword evidence="1" id="KW-0547">Nucleotide-binding</keyword>
<evidence type="ECO:0000259" key="9">
    <source>
        <dbReference type="PROSITE" id="PS51194"/>
    </source>
</evidence>
<organism evidence="10">
    <name type="scientific">uncultured Helicobacter sp</name>
    <dbReference type="NCBI Taxonomy" id="175537"/>
    <lineage>
        <taxon>Bacteria</taxon>
        <taxon>Pseudomonadati</taxon>
        <taxon>Campylobacterota</taxon>
        <taxon>Epsilonproteobacteria</taxon>
        <taxon>Campylobacterales</taxon>
        <taxon>Helicobacteraceae</taxon>
        <taxon>Helicobacter</taxon>
        <taxon>environmental samples</taxon>
    </lineage>
</organism>
<accession>A0A650EN38</accession>
<dbReference type="InterPro" id="IPR001650">
    <property type="entry name" value="Helicase_C-like"/>
</dbReference>
<dbReference type="InterPro" id="IPR011545">
    <property type="entry name" value="DEAD/DEAH_box_helicase_dom"/>
</dbReference>
<dbReference type="NCBIfam" id="NF008169">
    <property type="entry name" value="PRK10917.2-3"/>
    <property type="match status" value="1"/>
</dbReference>
<dbReference type="PANTHER" id="PTHR47964:SF1">
    <property type="entry name" value="ATP-DEPENDENT DNA HELICASE HOMOLOG RECG, CHLOROPLASTIC"/>
    <property type="match status" value="1"/>
</dbReference>
<evidence type="ECO:0000256" key="4">
    <source>
        <dbReference type="ARBA" id="ARBA00022806"/>
    </source>
</evidence>
<dbReference type="InterPro" id="IPR027417">
    <property type="entry name" value="P-loop_NTPase"/>
</dbReference>
<dbReference type="Pfam" id="PF00270">
    <property type="entry name" value="DEAD"/>
    <property type="match status" value="1"/>
</dbReference>
<keyword evidence="2" id="KW-0227">DNA damage</keyword>
<evidence type="ECO:0000259" key="8">
    <source>
        <dbReference type="PROSITE" id="PS51192"/>
    </source>
</evidence>
<dbReference type="GO" id="GO:0003678">
    <property type="term" value="F:DNA helicase activity"/>
    <property type="evidence" value="ECO:0007669"/>
    <property type="project" value="UniProtKB-EC"/>
</dbReference>
<feature type="domain" description="Helicase C-terminal" evidence="9">
    <location>
        <begin position="448"/>
        <end position="599"/>
    </location>
</feature>
<dbReference type="SMART" id="SM00490">
    <property type="entry name" value="HELICc"/>
    <property type="match status" value="1"/>
</dbReference>
<keyword evidence="3 10" id="KW-0378">Hydrolase</keyword>
<dbReference type="Gene3D" id="3.40.50.300">
    <property type="entry name" value="P-loop containing nucleotide triphosphate hydrolases"/>
    <property type="match status" value="2"/>
</dbReference>
<dbReference type="EMBL" id="MN577568">
    <property type="protein sequence ID" value="QGT50274.1"/>
    <property type="molecule type" value="Genomic_DNA"/>
</dbReference>
<proteinExistence type="predicted"/>
<evidence type="ECO:0000256" key="2">
    <source>
        <dbReference type="ARBA" id="ARBA00022763"/>
    </source>
</evidence>
<evidence type="ECO:0000256" key="6">
    <source>
        <dbReference type="ARBA" id="ARBA00023125"/>
    </source>
</evidence>
<evidence type="ECO:0000256" key="1">
    <source>
        <dbReference type="ARBA" id="ARBA00022741"/>
    </source>
</evidence>
<dbReference type="AlphaFoldDB" id="A0A650EN38"/>
<dbReference type="InterPro" id="IPR014001">
    <property type="entry name" value="Helicase_ATP-bd"/>
</dbReference>
<reference evidence="10" key="1">
    <citation type="journal article" date="2020" name="J. ISSAAS">
        <title>Lactobacilli and other gastrointestinal microbiota of Peromyscus leucopus, reservoir host for agents of Lyme disease and other zoonoses in North America.</title>
        <authorList>
            <person name="Milovic A."/>
            <person name="Bassam K."/>
            <person name="Shao H."/>
            <person name="Chatzistamou I."/>
            <person name="Tufts D.M."/>
            <person name="Diuk-Wasser M."/>
            <person name="Barbour A.G."/>
        </authorList>
    </citation>
    <scope>NUCLEOTIDE SEQUENCE</scope>
    <source>
        <strain evidence="10">LL4</strain>
    </source>
</reference>
<dbReference type="PROSITE" id="PS51194">
    <property type="entry name" value="HELICASE_CTER"/>
    <property type="match status" value="1"/>
</dbReference>
<dbReference type="PROSITE" id="PS51192">
    <property type="entry name" value="HELICASE_ATP_BIND_1"/>
    <property type="match status" value="1"/>
</dbReference>
<keyword evidence="7" id="KW-0234">DNA repair</keyword>
<dbReference type="PANTHER" id="PTHR47964">
    <property type="entry name" value="ATP-DEPENDENT DNA HELICASE HOMOLOG RECG, CHLOROPLASTIC"/>
    <property type="match status" value="1"/>
</dbReference>
<feature type="domain" description="Helicase ATP-binding" evidence="8">
    <location>
        <begin position="260"/>
        <end position="430"/>
    </location>
</feature>
<evidence type="ECO:0000256" key="3">
    <source>
        <dbReference type="ARBA" id="ARBA00022801"/>
    </source>
</evidence>
<protein>
    <submittedName>
        <fullName evidence="10">ATP-dependent DNA helicase RecG</fullName>
        <ecNumber evidence="10">3.6.4.12</ecNumber>
    </submittedName>
</protein>
<dbReference type="GO" id="GO:0016787">
    <property type="term" value="F:hydrolase activity"/>
    <property type="evidence" value="ECO:0007669"/>
    <property type="project" value="UniProtKB-KW"/>
</dbReference>
<sequence length="639" mass="72408">MLPAQDILASFDKEDQKKLAKLKITNLFSLVLSHTPKSYTNTTLIPTLDCESPINGVLRVRVTQIKPAGFGKNAMLHIYAQMLDFNEFLHITIFHAKAFHKKLFVLDSEMYIMGKLELKFGEYSMTQPSIVKEINTIKTQFKTTLFNAQTMQQLTQRLITQKHLLACGLPLDIACKIEEIFNPTKVFLQAYNANGNTFPRDFLDALKFVEIYHYLQNLSCKKRHFPANFVCTGCAEDFIKTLPFDLTKGQNHAIKDIYKDLTSPIAAKRLVMGDVGCGKTMVILCAVMIAYPYKSILMAPTTILAKQLYEEACRFLPPYVKMQLITSQSKVAFDDEVHFIIGTQALLYRDLRLKDLALVMSDEQHRFGTIQRYKLEKISSDSESLDSVESAILKESTQNKKRPHVLQFSATPIPRTLAMLNAQLIDFSFIRDVPFKKEILTRVIGKKDFSHLFSHLRNEIAQGHQAIIVYPLVEESQSIDYASLSEGSSFWQKHFEGVFVTSGKDKEKQEVLDAFREKGCILLATTVVEVGISLPRVSTIVIVAPERLGLATLHQLRGRVSRNGLKGYCYLYTHSVNDERLKAFAATLSGFEIAELDLKYRNSGDLLSGDRQSGDAFMYVDMGRDEAIIHRVQDLLHSP</sequence>
<keyword evidence="5" id="KW-0067">ATP-binding</keyword>
<dbReference type="InterPro" id="IPR047112">
    <property type="entry name" value="RecG/Mfd"/>
</dbReference>
<evidence type="ECO:0000256" key="7">
    <source>
        <dbReference type="ARBA" id="ARBA00023204"/>
    </source>
</evidence>
<dbReference type="SUPFAM" id="SSF52540">
    <property type="entry name" value="P-loop containing nucleoside triphosphate hydrolases"/>
    <property type="match status" value="1"/>
</dbReference>
<dbReference type="CDD" id="cd04488">
    <property type="entry name" value="RecG_wedge_OBF"/>
    <property type="match status" value="1"/>
</dbReference>